<dbReference type="PANTHER" id="PTHR43649">
    <property type="entry name" value="ARABINOSE-BINDING PROTEIN-RELATED"/>
    <property type="match status" value="1"/>
</dbReference>
<dbReference type="Proteomes" id="UP000824265">
    <property type="component" value="Unassembled WGS sequence"/>
</dbReference>
<feature type="signal peptide" evidence="2">
    <location>
        <begin position="1"/>
        <end position="20"/>
    </location>
</feature>
<evidence type="ECO:0000313" key="4">
    <source>
        <dbReference type="Proteomes" id="UP000824265"/>
    </source>
</evidence>
<name>A0A9D1R6C0_9FIRM</name>
<sequence length="416" mass="47118">MKRIHKLVLLWISVWMFSLSGCGGEAVPQEQESKAQEIVIWAWDDTFNIKAARMAAAEYQKENEDVQILIETKEREEILAQTQNILSAGLYENLPDIIMIEDYDVQQVLVLYEDEFVDLTDEIDYDKFADFKVKLCSRNGRMYGIPFDSGTAALFYRIDIIKKAGYTEADMQDLTWDEYMEIGRNVYAETGIPMLTLDPTDFPLVRLIMQSNGSWYVKQDGRTVDVQENEALKQSLEIYRELLSCNIGKSVNGWNEFISAFQKGEVATVLSGGWIISSIKENQEQAGLWRVAPIPIVAQNENAAAASNVGGSAWYILKNSRNSQAATEFMVSMFGENDEFTDRLISEIGIVPAVKNPSVFTNYEAEDPFFGNQQVTKLLTGMADEIQTVNYGSKTYEIEDILEEEFQEALIDGNLE</sequence>
<organism evidence="3 4">
    <name type="scientific">Candidatus Acetatifactor stercoripullorum</name>
    <dbReference type="NCBI Taxonomy" id="2838414"/>
    <lineage>
        <taxon>Bacteria</taxon>
        <taxon>Bacillati</taxon>
        <taxon>Bacillota</taxon>
        <taxon>Clostridia</taxon>
        <taxon>Lachnospirales</taxon>
        <taxon>Lachnospiraceae</taxon>
        <taxon>Acetatifactor</taxon>
    </lineage>
</organism>
<accession>A0A9D1R6C0</accession>
<reference evidence="3" key="1">
    <citation type="journal article" date="2021" name="PeerJ">
        <title>Extensive microbial diversity within the chicken gut microbiome revealed by metagenomics and culture.</title>
        <authorList>
            <person name="Gilroy R."/>
            <person name="Ravi A."/>
            <person name="Getino M."/>
            <person name="Pursley I."/>
            <person name="Horton D.L."/>
            <person name="Alikhan N.F."/>
            <person name="Baker D."/>
            <person name="Gharbi K."/>
            <person name="Hall N."/>
            <person name="Watson M."/>
            <person name="Adriaenssens E.M."/>
            <person name="Foster-Nyarko E."/>
            <person name="Jarju S."/>
            <person name="Secka A."/>
            <person name="Antonio M."/>
            <person name="Oren A."/>
            <person name="Chaudhuri R.R."/>
            <person name="La Ragione R."/>
            <person name="Hildebrand F."/>
            <person name="Pallen M.J."/>
        </authorList>
    </citation>
    <scope>NUCLEOTIDE SEQUENCE</scope>
    <source>
        <strain evidence="3">CHK195-6426</strain>
    </source>
</reference>
<gene>
    <name evidence="3" type="ORF">H9742_09405</name>
</gene>
<evidence type="ECO:0000256" key="2">
    <source>
        <dbReference type="SAM" id="SignalP"/>
    </source>
</evidence>
<dbReference type="EMBL" id="DXGH01000050">
    <property type="protein sequence ID" value="HIW81714.1"/>
    <property type="molecule type" value="Genomic_DNA"/>
</dbReference>
<dbReference type="PROSITE" id="PS51257">
    <property type="entry name" value="PROKAR_LIPOPROTEIN"/>
    <property type="match status" value="1"/>
</dbReference>
<dbReference type="InterPro" id="IPR006059">
    <property type="entry name" value="SBP"/>
</dbReference>
<reference evidence="3" key="2">
    <citation type="submission" date="2021-04" db="EMBL/GenBank/DDBJ databases">
        <authorList>
            <person name="Gilroy R."/>
        </authorList>
    </citation>
    <scope>NUCLEOTIDE SEQUENCE</scope>
    <source>
        <strain evidence="3">CHK195-6426</strain>
    </source>
</reference>
<dbReference type="SUPFAM" id="SSF53850">
    <property type="entry name" value="Periplasmic binding protein-like II"/>
    <property type="match status" value="1"/>
</dbReference>
<feature type="chain" id="PRO_5038427635" evidence="2">
    <location>
        <begin position="21"/>
        <end position="416"/>
    </location>
</feature>
<keyword evidence="2" id="KW-0732">Signal</keyword>
<proteinExistence type="predicted"/>
<comment type="caution">
    <text evidence="3">The sequence shown here is derived from an EMBL/GenBank/DDBJ whole genome shotgun (WGS) entry which is preliminary data.</text>
</comment>
<dbReference type="PANTHER" id="PTHR43649:SF32">
    <property type="entry name" value="SUGAR BINDING SECRETED PROTEIN"/>
    <property type="match status" value="1"/>
</dbReference>
<dbReference type="Pfam" id="PF13416">
    <property type="entry name" value="SBP_bac_8"/>
    <property type="match status" value="1"/>
</dbReference>
<evidence type="ECO:0000313" key="3">
    <source>
        <dbReference type="EMBL" id="HIW81714.1"/>
    </source>
</evidence>
<protein>
    <submittedName>
        <fullName evidence="3">Extracellular solute-binding protein</fullName>
    </submittedName>
</protein>
<dbReference type="AlphaFoldDB" id="A0A9D1R6C0"/>
<feature type="coiled-coil region" evidence="1">
    <location>
        <begin position="49"/>
        <end position="76"/>
    </location>
</feature>
<dbReference type="Gene3D" id="3.40.190.10">
    <property type="entry name" value="Periplasmic binding protein-like II"/>
    <property type="match status" value="1"/>
</dbReference>
<evidence type="ECO:0000256" key="1">
    <source>
        <dbReference type="SAM" id="Coils"/>
    </source>
</evidence>
<feature type="non-terminal residue" evidence="3">
    <location>
        <position position="416"/>
    </location>
</feature>
<keyword evidence="1" id="KW-0175">Coiled coil</keyword>
<dbReference type="InterPro" id="IPR050490">
    <property type="entry name" value="Bact_solute-bd_prot1"/>
</dbReference>